<dbReference type="EMBL" id="FOGU01000018">
    <property type="protein sequence ID" value="SES41221.1"/>
    <property type="molecule type" value="Genomic_DNA"/>
</dbReference>
<proteinExistence type="predicted"/>
<reference evidence="1 2" key="1">
    <citation type="submission" date="2016-10" db="EMBL/GenBank/DDBJ databases">
        <authorList>
            <person name="de Groot N.N."/>
        </authorList>
    </citation>
    <scope>NUCLEOTIDE SEQUENCE [LARGE SCALE GENOMIC DNA]</scope>
    <source>
        <strain evidence="1 2">DSM 23042</strain>
    </source>
</reference>
<dbReference type="STRING" id="641238.SAMN04490244_11832"/>
<keyword evidence="2" id="KW-1185">Reference proteome</keyword>
<accession>A0A1H9X5B0</accession>
<gene>
    <name evidence="1" type="ORF">SAMN04490244_11832</name>
</gene>
<dbReference type="Proteomes" id="UP000198885">
    <property type="component" value="Unassembled WGS sequence"/>
</dbReference>
<sequence length="35" mass="3978">MHTGKVLRGKADAESLIDINTAMMRGLRQQQDHVR</sequence>
<protein>
    <submittedName>
        <fullName evidence="1">Uncharacterized protein</fullName>
    </submittedName>
</protein>
<dbReference type="AlphaFoldDB" id="A0A1H9X5B0"/>
<evidence type="ECO:0000313" key="2">
    <source>
        <dbReference type="Proteomes" id="UP000198885"/>
    </source>
</evidence>
<organism evidence="1 2">
    <name type="scientific">Tranquillimonas rosea</name>
    <dbReference type="NCBI Taxonomy" id="641238"/>
    <lineage>
        <taxon>Bacteria</taxon>
        <taxon>Pseudomonadati</taxon>
        <taxon>Pseudomonadota</taxon>
        <taxon>Alphaproteobacteria</taxon>
        <taxon>Rhodobacterales</taxon>
        <taxon>Roseobacteraceae</taxon>
        <taxon>Tranquillimonas</taxon>
    </lineage>
</organism>
<evidence type="ECO:0000313" key="1">
    <source>
        <dbReference type="EMBL" id="SES41221.1"/>
    </source>
</evidence>
<name>A0A1H9X5B0_9RHOB</name>